<dbReference type="EMBL" id="CAJNDS010002196">
    <property type="protein sequence ID" value="CAE7367846.1"/>
    <property type="molecule type" value="Genomic_DNA"/>
</dbReference>
<sequence>MCGILDDVHAYGGQEQQGHGSSVLGKFGREDLRSGRVHAVIADGAVQKALKLLRFALPNVALIARDSCHVQRIAASDPLKRDSCTLPKLEILIVIFSVSMGFLSGGMGQRWRASKKWRYELQLVQSMKQWTGLSTV</sequence>
<organism evidence="1 2">
    <name type="scientific">Symbiodinium natans</name>
    <dbReference type="NCBI Taxonomy" id="878477"/>
    <lineage>
        <taxon>Eukaryota</taxon>
        <taxon>Sar</taxon>
        <taxon>Alveolata</taxon>
        <taxon>Dinophyceae</taxon>
        <taxon>Suessiales</taxon>
        <taxon>Symbiodiniaceae</taxon>
        <taxon>Symbiodinium</taxon>
    </lineage>
</organism>
<dbReference type="Proteomes" id="UP000604046">
    <property type="component" value="Unassembled WGS sequence"/>
</dbReference>
<reference evidence="1" key="1">
    <citation type="submission" date="2021-02" db="EMBL/GenBank/DDBJ databases">
        <authorList>
            <person name="Dougan E. K."/>
            <person name="Rhodes N."/>
            <person name="Thang M."/>
            <person name="Chan C."/>
        </authorList>
    </citation>
    <scope>NUCLEOTIDE SEQUENCE</scope>
</reference>
<name>A0A812PMJ3_9DINO</name>
<keyword evidence="2" id="KW-1185">Reference proteome</keyword>
<accession>A0A812PMJ3</accession>
<comment type="caution">
    <text evidence="1">The sequence shown here is derived from an EMBL/GenBank/DDBJ whole genome shotgun (WGS) entry which is preliminary data.</text>
</comment>
<protein>
    <submittedName>
        <fullName evidence="1">Uncharacterized protein</fullName>
    </submittedName>
</protein>
<evidence type="ECO:0000313" key="2">
    <source>
        <dbReference type="Proteomes" id="UP000604046"/>
    </source>
</evidence>
<evidence type="ECO:0000313" key="1">
    <source>
        <dbReference type="EMBL" id="CAE7367846.1"/>
    </source>
</evidence>
<dbReference type="AlphaFoldDB" id="A0A812PMJ3"/>
<proteinExistence type="predicted"/>
<gene>
    <name evidence="1" type="ORF">SNAT2548_LOCUS20007</name>
</gene>